<feature type="transmembrane region" description="Helical" evidence="1">
    <location>
        <begin position="52"/>
        <end position="70"/>
    </location>
</feature>
<sequence length="71" mass="7822">MQLPPNPFMFAVAATIGLSAIWAAWANHDDAFALRKIAWVEKRWGRRSSRTVLAVIGVLLLALAVSFLAFP</sequence>
<keyword evidence="1" id="KW-1133">Transmembrane helix</keyword>
<name>A0A2S8GJM9_9BACT</name>
<gene>
    <name evidence="2" type="ORF">C5Y93_17975</name>
</gene>
<keyword evidence="1" id="KW-0812">Transmembrane</keyword>
<evidence type="ECO:0000256" key="1">
    <source>
        <dbReference type="SAM" id="Phobius"/>
    </source>
</evidence>
<comment type="caution">
    <text evidence="2">The sequence shown here is derived from an EMBL/GenBank/DDBJ whole genome shotgun (WGS) entry which is preliminary data.</text>
</comment>
<dbReference type="RefSeq" id="WP_105336831.1">
    <property type="nucleotide sequence ID" value="NZ_PUHZ01000018.1"/>
</dbReference>
<accession>A0A2S8GJM9</accession>
<dbReference type="OrthoDB" id="9794954at2"/>
<evidence type="ECO:0000313" key="2">
    <source>
        <dbReference type="EMBL" id="PQO44657.1"/>
    </source>
</evidence>
<evidence type="ECO:0000313" key="3">
    <source>
        <dbReference type="Proteomes" id="UP000237819"/>
    </source>
</evidence>
<reference evidence="2 3" key="1">
    <citation type="submission" date="2018-02" db="EMBL/GenBank/DDBJ databases">
        <title>Comparative genomes isolates from brazilian mangrove.</title>
        <authorList>
            <person name="Araujo J.E."/>
            <person name="Taketani R.G."/>
            <person name="Silva M.C.P."/>
            <person name="Loureco M.V."/>
            <person name="Andreote F.D."/>
        </authorList>
    </citation>
    <scope>NUCLEOTIDE SEQUENCE [LARGE SCALE GENOMIC DNA]</scope>
    <source>
        <strain evidence="2 3">Nap-Phe MGV</strain>
    </source>
</reference>
<keyword evidence="1" id="KW-0472">Membrane</keyword>
<feature type="transmembrane region" description="Helical" evidence="1">
    <location>
        <begin position="6"/>
        <end position="26"/>
    </location>
</feature>
<dbReference type="AlphaFoldDB" id="A0A2S8GJM9"/>
<protein>
    <submittedName>
        <fullName evidence="2">Uncharacterized protein</fullName>
    </submittedName>
</protein>
<dbReference type="EMBL" id="PUHZ01000018">
    <property type="protein sequence ID" value="PQO44657.1"/>
    <property type="molecule type" value="Genomic_DNA"/>
</dbReference>
<dbReference type="Proteomes" id="UP000237819">
    <property type="component" value="Unassembled WGS sequence"/>
</dbReference>
<proteinExistence type="predicted"/>
<organism evidence="2 3">
    <name type="scientific">Blastopirellula marina</name>
    <dbReference type="NCBI Taxonomy" id="124"/>
    <lineage>
        <taxon>Bacteria</taxon>
        <taxon>Pseudomonadati</taxon>
        <taxon>Planctomycetota</taxon>
        <taxon>Planctomycetia</taxon>
        <taxon>Pirellulales</taxon>
        <taxon>Pirellulaceae</taxon>
        <taxon>Blastopirellula</taxon>
    </lineage>
</organism>